<dbReference type="AlphaFoldDB" id="A0A3N4JS12"/>
<dbReference type="Proteomes" id="UP000276215">
    <property type="component" value="Unassembled WGS sequence"/>
</dbReference>
<dbReference type="EMBL" id="ML120375">
    <property type="protein sequence ID" value="RPB01126.1"/>
    <property type="molecule type" value="Genomic_DNA"/>
</dbReference>
<organism evidence="1 2">
    <name type="scientific">Choiromyces venosus 120613-1</name>
    <dbReference type="NCBI Taxonomy" id="1336337"/>
    <lineage>
        <taxon>Eukaryota</taxon>
        <taxon>Fungi</taxon>
        <taxon>Dikarya</taxon>
        <taxon>Ascomycota</taxon>
        <taxon>Pezizomycotina</taxon>
        <taxon>Pezizomycetes</taxon>
        <taxon>Pezizales</taxon>
        <taxon>Tuberaceae</taxon>
        <taxon>Choiromyces</taxon>
    </lineage>
</organism>
<evidence type="ECO:0000313" key="1">
    <source>
        <dbReference type="EMBL" id="RPB01126.1"/>
    </source>
</evidence>
<protein>
    <submittedName>
        <fullName evidence="1">Uncharacterized protein</fullName>
    </submittedName>
</protein>
<keyword evidence="2" id="KW-1185">Reference proteome</keyword>
<sequence>MIPPRILISIVRPITYRCSNSLLDLCSFDVRRPGPSGGSSVLEKNWYCKVLYIKRAVLYCTRGNGSEARFVSIRYHIHPFFSHPYHLSRPPYSNNSSTPLRSLLKEQTELIWNYRRPSTPIRNLPRNVPHLTQIIFIPPHLHQKMYKSSRTVVLNSTCTFFFFFFSELKTQPTNHDN</sequence>
<gene>
    <name evidence="1" type="ORF">L873DRAFT_687603</name>
</gene>
<name>A0A3N4JS12_9PEZI</name>
<proteinExistence type="predicted"/>
<evidence type="ECO:0000313" key="2">
    <source>
        <dbReference type="Proteomes" id="UP000276215"/>
    </source>
</evidence>
<reference evidence="1 2" key="1">
    <citation type="journal article" date="2018" name="Nat. Ecol. Evol.">
        <title>Pezizomycetes genomes reveal the molecular basis of ectomycorrhizal truffle lifestyle.</title>
        <authorList>
            <person name="Murat C."/>
            <person name="Payen T."/>
            <person name="Noel B."/>
            <person name="Kuo A."/>
            <person name="Morin E."/>
            <person name="Chen J."/>
            <person name="Kohler A."/>
            <person name="Krizsan K."/>
            <person name="Balestrini R."/>
            <person name="Da Silva C."/>
            <person name="Montanini B."/>
            <person name="Hainaut M."/>
            <person name="Levati E."/>
            <person name="Barry K.W."/>
            <person name="Belfiori B."/>
            <person name="Cichocki N."/>
            <person name="Clum A."/>
            <person name="Dockter R.B."/>
            <person name="Fauchery L."/>
            <person name="Guy J."/>
            <person name="Iotti M."/>
            <person name="Le Tacon F."/>
            <person name="Lindquist E.A."/>
            <person name="Lipzen A."/>
            <person name="Malagnac F."/>
            <person name="Mello A."/>
            <person name="Molinier V."/>
            <person name="Miyauchi S."/>
            <person name="Poulain J."/>
            <person name="Riccioni C."/>
            <person name="Rubini A."/>
            <person name="Sitrit Y."/>
            <person name="Splivallo R."/>
            <person name="Traeger S."/>
            <person name="Wang M."/>
            <person name="Zifcakova L."/>
            <person name="Wipf D."/>
            <person name="Zambonelli A."/>
            <person name="Paolocci F."/>
            <person name="Nowrousian M."/>
            <person name="Ottonello S."/>
            <person name="Baldrian P."/>
            <person name="Spatafora J.W."/>
            <person name="Henrissat B."/>
            <person name="Nagy L.G."/>
            <person name="Aury J.M."/>
            <person name="Wincker P."/>
            <person name="Grigoriev I.V."/>
            <person name="Bonfante P."/>
            <person name="Martin F.M."/>
        </authorList>
    </citation>
    <scope>NUCLEOTIDE SEQUENCE [LARGE SCALE GENOMIC DNA]</scope>
    <source>
        <strain evidence="1 2">120613-1</strain>
    </source>
</reference>
<accession>A0A3N4JS12</accession>